<comment type="caution">
    <text evidence="1">The sequence shown here is derived from an EMBL/GenBank/DDBJ whole genome shotgun (WGS) entry which is preliminary data.</text>
</comment>
<dbReference type="EMBL" id="JTDE01000375">
    <property type="protein sequence ID" value="KAF7261444.1"/>
    <property type="molecule type" value="Genomic_DNA"/>
</dbReference>
<dbReference type="Proteomes" id="UP000822476">
    <property type="component" value="Unassembled WGS sequence"/>
</dbReference>
<evidence type="ECO:0000313" key="2">
    <source>
        <dbReference type="Proteomes" id="UP000822476"/>
    </source>
</evidence>
<evidence type="ECO:0000313" key="1">
    <source>
        <dbReference type="EMBL" id="KAF7261444.1"/>
    </source>
</evidence>
<dbReference type="AlphaFoldDB" id="A0A8S9Z441"/>
<keyword evidence="2" id="KW-1185">Reference proteome</keyword>
<name>A0A8S9Z441_9TREM</name>
<gene>
    <name evidence="1" type="ORF">EG68_01546</name>
</gene>
<organism evidence="1 2">
    <name type="scientific">Paragonimus skrjabini miyazakii</name>
    <dbReference type="NCBI Taxonomy" id="59628"/>
    <lineage>
        <taxon>Eukaryota</taxon>
        <taxon>Metazoa</taxon>
        <taxon>Spiralia</taxon>
        <taxon>Lophotrochozoa</taxon>
        <taxon>Platyhelminthes</taxon>
        <taxon>Trematoda</taxon>
        <taxon>Digenea</taxon>
        <taxon>Plagiorchiida</taxon>
        <taxon>Troglotremata</taxon>
        <taxon>Troglotrematidae</taxon>
        <taxon>Paragonimus</taxon>
    </lineage>
</organism>
<sequence length="116" mass="13312">MLPFFNLIFQGQPVSAVTCFQDFDTQLRMQVHIKKSLDSTSENDIRRVEPFTKFKRIASGSFRQLYSVLARLIAVHSVFLSSHSVKTELLSVYLYVFKLVRPDTIIARTSRPNSKG</sequence>
<protein>
    <submittedName>
        <fullName evidence="1">Uncharacterized protein</fullName>
    </submittedName>
</protein>
<reference evidence="1" key="1">
    <citation type="submission" date="2019-07" db="EMBL/GenBank/DDBJ databases">
        <title>Annotation for the trematode Paragonimus miyazaki's.</title>
        <authorList>
            <person name="Choi Y.-J."/>
        </authorList>
    </citation>
    <scope>NUCLEOTIDE SEQUENCE</scope>
    <source>
        <strain evidence="1">Japan</strain>
    </source>
</reference>
<proteinExistence type="predicted"/>
<accession>A0A8S9Z441</accession>